<reference evidence="2" key="1">
    <citation type="submission" date="2022-10" db="EMBL/GenBank/DDBJ databases">
        <authorList>
            <person name="Yu W.X."/>
        </authorList>
    </citation>
    <scope>NUCLEOTIDE SEQUENCE</scope>
    <source>
        <strain evidence="2">D04</strain>
    </source>
</reference>
<keyword evidence="3" id="KW-1185">Reference proteome</keyword>
<dbReference type="SUPFAM" id="SSF54637">
    <property type="entry name" value="Thioesterase/thiol ester dehydrase-isomerase"/>
    <property type="match status" value="1"/>
</dbReference>
<dbReference type="Pfam" id="PF22818">
    <property type="entry name" value="ApeI-like"/>
    <property type="match status" value="1"/>
</dbReference>
<evidence type="ECO:0000313" key="3">
    <source>
        <dbReference type="Proteomes" id="UP001207408"/>
    </source>
</evidence>
<dbReference type="InterPro" id="IPR029069">
    <property type="entry name" value="HotDog_dom_sf"/>
</dbReference>
<evidence type="ECO:0000313" key="2">
    <source>
        <dbReference type="EMBL" id="MCW3806055.1"/>
    </source>
</evidence>
<dbReference type="Proteomes" id="UP001207408">
    <property type="component" value="Unassembled WGS sequence"/>
</dbReference>
<feature type="domain" description="ApeI dehydratase-like" evidence="1">
    <location>
        <begin position="15"/>
        <end position="93"/>
    </location>
</feature>
<dbReference type="AlphaFoldDB" id="A0AAE3MED0"/>
<dbReference type="EMBL" id="JAPDPI010000019">
    <property type="protein sequence ID" value="MCW3806055.1"/>
    <property type="molecule type" value="Genomic_DNA"/>
</dbReference>
<organism evidence="2 3">
    <name type="scientific">Plebeiibacterium marinum</name>
    <dbReference type="NCBI Taxonomy" id="2992111"/>
    <lineage>
        <taxon>Bacteria</taxon>
        <taxon>Pseudomonadati</taxon>
        <taxon>Bacteroidota</taxon>
        <taxon>Bacteroidia</taxon>
        <taxon>Marinilabiliales</taxon>
        <taxon>Marinilabiliaceae</taxon>
        <taxon>Plebeiibacterium</taxon>
    </lineage>
</organism>
<protein>
    <recommendedName>
        <fullName evidence="1">ApeI dehydratase-like domain-containing protein</fullName>
    </recommendedName>
</protein>
<comment type="caution">
    <text evidence="2">The sequence shown here is derived from an EMBL/GenBank/DDBJ whole genome shotgun (WGS) entry which is preliminary data.</text>
</comment>
<dbReference type="InterPro" id="IPR054545">
    <property type="entry name" value="ApeI-like"/>
</dbReference>
<evidence type="ECO:0000259" key="1">
    <source>
        <dbReference type="Pfam" id="PF22818"/>
    </source>
</evidence>
<name>A0AAE3MED0_9BACT</name>
<dbReference type="Gene3D" id="3.10.129.10">
    <property type="entry name" value="Hotdog Thioesterase"/>
    <property type="match status" value="1"/>
</dbReference>
<gene>
    <name evidence="2" type="ORF">OM074_10485</name>
</gene>
<accession>A0AAE3MED0</accession>
<sequence length="121" mass="13869">MLLNDFFTYKVIDKAEGVWTLELTFNASHDIYKGHFPGLPVTPGICQVQMVQEIISNELNEAYRLKSARDIKFLNFIDPSKTPGLQLQLTIKQKEEETLAVSALMKNDEVNFLKMRSVFSK</sequence>
<dbReference type="RefSeq" id="WP_301199427.1">
    <property type="nucleotide sequence ID" value="NZ_JAPDPI010000019.1"/>
</dbReference>
<proteinExistence type="predicted"/>